<dbReference type="InterPro" id="IPR023187">
    <property type="entry name" value="Tscrpt_reg_MarR-type_CS"/>
</dbReference>
<dbReference type="EMBL" id="JAUJFI010000001">
    <property type="protein sequence ID" value="MDQ2101074.1"/>
    <property type="molecule type" value="Genomic_DNA"/>
</dbReference>
<keyword evidence="6" id="KW-1185">Reference proteome</keyword>
<dbReference type="RefSeq" id="WP_306703049.1">
    <property type="nucleotide sequence ID" value="NZ_JAUJFI010000001.1"/>
</dbReference>
<dbReference type="PROSITE" id="PS50995">
    <property type="entry name" value="HTH_MARR_2"/>
    <property type="match status" value="1"/>
</dbReference>
<dbReference type="Gene3D" id="1.10.10.10">
    <property type="entry name" value="Winged helix-like DNA-binding domain superfamily/Winged helix DNA-binding domain"/>
    <property type="match status" value="1"/>
</dbReference>
<dbReference type="PANTHER" id="PTHR42756">
    <property type="entry name" value="TRANSCRIPTIONAL REGULATOR, MARR"/>
    <property type="match status" value="1"/>
</dbReference>
<evidence type="ECO:0000256" key="3">
    <source>
        <dbReference type="ARBA" id="ARBA00023163"/>
    </source>
</evidence>
<dbReference type="PANTHER" id="PTHR42756:SF1">
    <property type="entry name" value="TRANSCRIPTIONAL REPRESSOR OF EMRAB OPERON"/>
    <property type="match status" value="1"/>
</dbReference>
<dbReference type="PRINTS" id="PR00598">
    <property type="entry name" value="HTHMARR"/>
</dbReference>
<dbReference type="InterPro" id="IPR000835">
    <property type="entry name" value="HTH_MarR-typ"/>
</dbReference>
<evidence type="ECO:0000256" key="2">
    <source>
        <dbReference type="ARBA" id="ARBA00023125"/>
    </source>
</evidence>
<evidence type="ECO:0000256" key="1">
    <source>
        <dbReference type="ARBA" id="ARBA00023015"/>
    </source>
</evidence>
<dbReference type="Proteomes" id="UP001227317">
    <property type="component" value="Unassembled WGS sequence"/>
</dbReference>
<comment type="caution">
    <text evidence="5">The sequence shown here is derived from an EMBL/GenBank/DDBJ whole genome shotgun (WGS) entry which is preliminary data.</text>
</comment>
<organism evidence="5 6">
    <name type="scientific">Azospirillum isscasi</name>
    <dbReference type="NCBI Taxonomy" id="3053926"/>
    <lineage>
        <taxon>Bacteria</taxon>
        <taxon>Pseudomonadati</taxon>
        <taxon>Pseudomonadota</taxon>
        <taxon>Alphaproteobacteria</taxon>
        <taxon>Rhodospirillales</taxon>
        <taxon>Azospirillaceae</taxon>
        <taxon>Azospirillum</taxon>
    </lineage>
</organism>
<keyword evidence="2" id="KW-0238">DNA-binding</keyword>
<evidence type="ECO:0000313" key="6">
    <source>
        <dbReference type="Proteomes" id="UP001227317"/>
    </source>
</evidence>
<dbReference type="InterPro" id="IPR036390">
    <property type="entry name" value="WH_DNA-bd_sf"/>
</dbReference>
<dbReference type="InterPro" id="IPR036388">
    <property type="entry name" value="WH-like_DNA-bd_sf"/>
</dbReference>
<name>A0ABU0WBR5_9PROT</name>
<keyword evidence="3" id="KW-0804">Transcription</keyword>
<proteinExistence type="predicted"/>
<evidence type="ECO:0000259" key="4">
    <source>
        <dbReference type="PROSITE" id="PS50995"/>
    </source>
</evidence>
<gene>
    <name evidence="5" type="ORF">QSG27_00020</name>
</gene>
<dbReference type="SUPFAM" id="SSF46785">
    <property type="entry name" value="Winged helix' DNA-binding domain"/>
    <property type="match status" value="1"/>
</dbReference>
<protein>
    <submittedName>
        <fullName evidence="5">MarR family transcriptional regulator</fullName>
    </submittedName>
</protein>
<feature type="domain" description="HTH marR-type" evidence="4">
    <location>
        <begin position="10"/>
        <end position="142"/>
    </location>
</feature>
<accession>A0ABU0WBR5</accession>
<evidence type="ECO:0000313" key="5">
    <source>
        <dbReference type="EMBL" id="MDQ2101074.1"/>
    </source>
</evidence>
<dbReference type="Pfam" id="PF12802">
    <property type="entry name" value="MarR_2"/>
    <property type="match status" value="1"/>
</dbReference>
<dbReference type="PROSITE" id="PS01117">
    <property type="entry name" value="HTH_MARR_1"/>
    <property type="match status" value="1"/>
</dbReference>
<dbReference type="SMART" id="SM00347">
    <property type="entry name" value="HTH_MARR"/>
    <property type="match status" value="1"/>
</dbReference>
<keyword evidence="1" id="KW-0805">Transcription regulation</keyword>
<reference evidence="5 6" key="1">
    <citation type="submission" date="2023-06" db="EMBL/GenBank/DDBJ databases">
        <title>Azospirillum isscasensis sp.nov, a bacterium isolated from rhizosphere soil of rice.</title>
        <authorList>
            <person name="Wang H."/>
        </authorList>
    </citation>
    <scope>NUCLEOTIDE SEQUENCE [LARGE SCALE GENOMIC DNA]</scope>
    <source>
        <strain evidence="5 6">C340-1</strain>
    </source>
</reference>
<sequence length="152" mass="16639">MVPPDVSPLDAHLGYWLRFVSNHVSHAFAVKLTGRGVTVAEWVMLRGLYDRDGVAPSLLADRLGMTRGAISKLADRLAGKGLLIQTAAPDDRRCQTLALTPEGRALVPELSALADRNDAEFFGHLDTADRARIEEALKEIVRRMGLRSVPVE</sequence>